<evidence type="ECO:0000256" key="3">
    <source>
        <dbReference type="ARBA" id="ARBA00022448"/>
    </source>
</evidence>
<dbReference type="OMA" id="FAYIIPM"/>
<evidence type="ECO:0000256" key="4">
    <source>
        <dbReference type="ARBA" id="ARBA00022692"/>
    </source>
</evidence>
<feature type="transmembrane region" description="Helical" evidence="8">
    <location>
        <begin position="307"/>
        <end position="329"/>
    </location>
</feature>
<feature type="region of interest" description="Disordered" evidence="7">
    <location>
        <begin position="1"/>
        <end position="25"/>
    </location>
</feature>
<feature type="transmembrane region" description="Helical" evidence="8">
    <location>
        <begin position="335"/>
        <end position="353"/>
    </location>
</feature>
<evidence type="ECO:0000313" key="12">
    <source>
        <dbReference type="Proteomes" id="UP000290189"/>
    </source>
</evidence>
<evidence type="ECO:0000256" key="7">
    <source>
        <dbReference type="SAM" id="MobiDB-lite"/>
    </source>
</evidence>
<feature type="compositionally biased region" description="Basic and acidic residues" evidence="7">
    <location>
        <begin position="1"/>
        <end position="13"/>
    </location>
</feature>
<feature type="transmembrane region" description="Helical" evidence="8">
    <location>
        <begin position="121"/>
        <end position="141"/>
    </location>
</feature>
<dbReference type="InterPro" id="IPR037185">
    <property type="entry name" value="EmrE-like"/>
</dbReference>
<dbReference type="Proteomes" id="UP000039324">
    <property type="component" value="Unassembled WGS sequence"/>
</dbReference>
<dbReference type="AlphaFoldDB" id="A0A0G4J3Q5"/>
<evidence type="ECO:0000313" key="11">
    <source>
        <dbReference type="Proteomes" id="UP000039324"/>
    </source>
</evidence>
<gene>
    <name evidence="9" type="ORF">PBRA_002523</name>
    <name evidence="10" type="ORF">PLBR_LOCUS777</name>
</gene>
<dbReference type="Proteomes" id="UP000290189">
    <property type="component" value="Unassembled WGS sequence"/>
</dbReference>
<protein>
    <recommendedName>
        <fullName evidence="13">EamA domain-containing protein</fullName>
    </recommendedName>
</protein>
<geneLocation type="mitochondrion" evidence="10"/>
<feature type="transmembrane region" description="Helical" evidence="8">
    <location>
        <begin position="58"/>
        <end position="80"/>
    </location>
</feature>
<organism evidence="9 11">
    <name type="scientific">Plasmodiophora brassicae</name>
    <name type="common">Clubroot disease agent</name>
    <dbReference type="NCBI Taxonomy" id="37360"/>
    <lineage>
        <taxon>Eukaryota</taxon>
        <taxon>Sar</taxon>
        <taxon>Rhizaria</taxon>
        <taxon>Endomyxa</taxon>
        <taxon>Phytomyxea</taxon>
        <taxon>Plasmodiophorida</taxon>
        <taxon>Plasmodiophoridae</taxon>
        <taxon>Plasmodiophora</taxon>
    </lineage>
</organism>
<dbReference type="PANTHER" id="PTHR31326">
    <property type="entry name" value="PROTEIN CLT2, CHLOROPLASTIC"/>
    <property type="match status" value="1"/>
</dbReference>
<feature type="compositionally biased region" description="Polar residues" evidence="7">
    <location>
        <begin position="15"/>
        <end position="25"/>
    </location>
</feature>
<feature type="transmembrane region" description="Helical" evidence="8">
    <location>
        <begin position="96"/>
        <end position="115"/>
    </location>
</feature>
<evidence type="ECO:0000256" key="2">
    <source>
        <dbReference type="ARBA" id="ARBA00006690"/>
    </source>
</evidence>
<feature type="transmembrane region" description="Helical" evidence="8">
    <location>
        <begin position="148"/>
        <end position="166"/>
    </location>
</feature>
<dbReference type="Pfam" id="PF08627">
    <property type="entry name" value="CRT-like"/>
    <property type="match status" value="1"/>
</dbReference>
<comment type="similarity">
    <text evidence="2">Belongs to the CRT-like transporter family.</text>
</comment>
<feature type="transmembrane region" description="Helical" evidence="8">
    <location>
        <begin position="278"/>
        <end position="300"/>
    </location>
</feature>
<feature type="transmembrane region" description="Helical" evidence="8">
    <location>
        <begin position="178"/>
        <end position="197"/>
    </location>
</feature>
<comment type="subcellular location">
    <subcellularLocation>
        <location evidence="1">Membrane</location>
        <topology evidence="1">Multi-pass membrane protein</topology>
    </subcellularLocation>
</comment>
<evidence type="ECO:0008006" key="13">
    <source>
        <dbReference type="Google" id="ProtNLM"/>
    </source>
</evidence>
<evidence type="ECO:0000256" key="1">
    <source>
        <dbReference type="ARBA" id="ARBA00004141"/>
    </source>
</evidence>
<evidence type="ECO:0000313" key="9">
    <source>
        <dbReference type="EMBL" id="CEP02258.1"/>
    </source>
</evidence>
<reference evidence="10 12" key="2">
    <citation type="submission" date="2018-03" db="EMBL/GenBank/DDBJ databases">
        <authorList>
            <person name="Fogelqvist J."/>
        </authorList>
    </citation>
    <scope>NUCLEOTIDE SEQUENCE [LARGE SCALE GENOMIC DNA]</scope>
</reference>
<keyword evidence="11" id="KW-1185">Reference proteome</keyword>
<evidence type="ECO:0000256" key="6">
    <source>
        <dbReference type="ARBA" id="ARBA00023136"/>
    </source>
</evidence>
<dbReference type="InterPro" id="IPR013936">
    <property type="entry name" value="CRT-like"/>
</dbReference>
<evidence type="ECO:0000256" key="8">
    <source>
        <dbReference type="SAM" id="Phobius"/>
    </source>
</evidence>
<proteinExistence type="inferred from homology"/>
<evidence type="ECO:0000313" key="10">
    <source>
        <dbReference type="EMBL" id="SPQ93562.1"/>
    </source>
</evidence>
<dbReference type="OrthoDB" id="416555at2759"/>
<dbReference type="PANTHER" id="PTHR31326:SF1">
    <property type="entry name" value="PROTEIN CLT2, CHLOROPLASTIC"/>
    <property type="match status" value="1"/>
</dbReference>
<dbReference type="EMBL" id="CDSF01000122">
    <property type="protein sequence ID" value="CEP02258.1"/>
    <property type="molecule type" value="Genomic_DNA"/>
</dbReference>
<feature type="transmembrane region" description="Helical" evidence="8">
    <location>
        <begin position="209"/>
        <end position="228"/>
    </location>
</feature>
<dbReference type="SUPFAM" id="SSF103481">
    <property type="entry name" value="Multidrug resistance efflux transporter EmrE"/>
    <property type="match status" value="1"/>
</dbReference>
<dbReference type="GO" id="GO:0016020">
    <property type="term" value="C:membrane"/>
    <property type="evidence" value="ECO:0007669"/>
    <property type="project" value="UniProtKB-SubCell"/>
</dbReference>
<keyword evidence="5 8" id="KW-1133">Transmembrane helix</keyword>
<accession>A0A0G4J3Q5</accession>
<keyword evidence="10" id="KW-0496">Mitochondrion</keyword>
<keyword evidence="4 8" id="KW-0812">Transmembrane</keyword>
<keyword evidence="6 8" id="KW-0472">Membrane</keyword>
<feature type="region of interest" description="Disordered" evidence="7">
    <location>
        <begin position="414"/>
        <end position="433"/>
    </location>
</feature>
<name>A0A0G4J3Q5_PLABS</name>
<evidence type="ECO:0000256" key="5">
    <source>
        <dbReference type="ARBA" id="ARBA00022989"/>
    </source>
</evidence>
<sequence length="433" mass="47148">MVRPRDDDNKPEADASQSPGPTPSRQSWLLTLSTALLLVSSVGNSTFFKLMIDKFHNYALFISQITSLVYIPVFGALVLLSKDITPEMRAFPKSKFFVMGALDSMAGILMTFGGIMTSGSLQALLMQALIPTTLILSVIVLRTRYSRLQYCGAFIIVAGVCVVLVPQALQPSDTKNNFVFNIIFLLSVIPQAFSSVFKEIAFDDAELDVNYLQYWVAVWQVAFGLVVAPVNSVKLLGPAAVPLKDIPMAIWNGAKCMCGVNTVLASATNAIPDSCAGAWIPLSAYIAFNLLYNISIMLVIKHGSAALMYFAMTLRLPIIQVVFALPFMPGGGQPFSLYAVIGLFVILLGLSIYRWASSRQPSGAEEEDIQMIPGALEPPACTLTRKSGTLLLRRRSHDIRHGFYSRLGLPRDPSRYHPVATAGVGADTDTEQP</sequence>
<reference evidence="9 11" key="1">
    <citation type="submission" date="2015-02" db="EMBL/GenBank/DDBJ databases">
        <authorList>
            <person name="Chooi Y.-H."/>
        </authorList>
    </citation>
    <scope>NUCLEOTIDE SEQUENCE [LARGE SCALE GENOMIC DNA]</scope>
    <source>
        <strain evidence="9">E3</strain>
    </source>
</reference>
<dbReference type="EMBL" id="OVEO01000001">
    <property type="protein sequence ID" value="SPQ93562.1"/>
    <property type="molecule type" value="Genomic_DNA"/>
</dbReference>
<feature type="transmembrane region" description="Helical" evidence="8">
    <location>
        <begin position="28"/>
        <end position="52"/>
    </location>
</feature>
<keyword evidence="3" id="KW-0813">Transport</keyword>